<protein>
    <submittedName>
        <fullName evidence="1">Uncharacterized protein</fullName>
    </submittedName>
</protein>
<name>A0ACB7W0J7_DIOAL</name>
<gene>
    <name evidence="1" type="ORF">IHE45_05G045400</name>
</gene>
<proteinExistence type="predicted"/>
<comment type="caution">
    <text evidence="1">The sequence shown here is derived from an EMBL/GenBank/DDBJ whole genome shotgun (WGS) entry which is preliminary data.</text>
</comment>
<dbReference type="EMBL" id="CM037015">
    <property type="protein sequence ID" value="KAH7681212.1"/>
    <property type="molecule type" value="Genomic_DNA"/>
</dbReference>
<evidence type="ECO:0000313" key="2">
    <source>
        <dbReference type="Proteomes" id="UP000827976"/>
    </source>
</evidence>
<keyword evidence="2" id="KW-1185">Reference proteome</keyword>
<reference evidence="2" key="1">
    <citation type="journal article" date="2022" name="Nat. Commun.">
        <title>Chromosome evolution and the genetic basis of agronomically important traits in greater yam.</title>
        <authorList>
            <person name="Bredeson J.V."/>
            <person name="Lyons J.B."/>
            <person name="Oniyinde I.O."/>
            <person name="Okereke N.R."/>
            <person name="Kolade O."/>
            <person name="Nnabue I."/>
            <person name="Nwadili C.O."/>
            <person name="Hribova E."/>
            <person name="Parker M."/>
            <person name="Nwogha J."/>
            <person name="Shu S."/>
            <person name="Carlson J."/>
            <person name="Kariba R."/>
            <person name="Muthemba S."/>
            <person name="Knop K."/>
            <person name="Barton G.J."/>
            <person name="Sherwood A.V."/>
            <person name="Lopez-Montes A."/>
            <person name="Asiedu R."/>
            <person name="Jamnadass R."/>
            <person name="Muchugi A."/>
            <person name="Goodstein D."/>
            <person name="Egesi C.N."/>
            <person name="Featherston J."/>
            <person name="Asfaw A."/>
            <person name="Simpson G.G."/>
            <person name="Dolezel J."/>
            <person name="Hendre P.S."/>
            <person name="Van Deynze A."/>
            <person name="Kumar P.L."/>
            <person name="Obidiegwu J.E."/>
            <person name="Bhattacharjee R."/>
            <person name="Rokhsar D.S."/>
        </authorList>
    </citation>
    <scope>NUCLEOTIDE SEQUENCE [LARGE SCALE GENOMIC DNA]</scope>
    <source>
        <strain evidence="2">cv. TDa95/00328</strain>
    </source>
</reference>
<sequence length="137" mass="15092">MPLLRALYHSFFFPLSPSPSPASAPTQPPSSPPFPKYPSTTTTTTTSLPFFPTYLPLPTTTSFSLSPNLPSKHLFPNSPYLFPFCPSSDKRFQTPPFHFRSHSSPPPSLLCPSPSSLPSPAPPPNPHLQRRRGLPLR</sequence>
<evidence type="ECO:0000313" key="1">
    <source>
        <dbReference type="EMBL" id="KAH7681212.1"/>
    </source>
</evidence>
<dbReference type="Proteomes" id="UP000827976">
    <property type="component" value="Chromosome 5"/>
</dbReference>
<accession>A0ACB7W0J7</accession>
<organism evidence="1 2">
    <name type="scientific">Dioscorea alata</name>
    <name type="common">Purple yam</name>
    <dbReference type="NCBI Taxonomy" id="55571"/>
    <lineage>
        <taxon>Eukaryota</taxon>
        <taxon>Viridiplantae</taxon>
        <taxon>Streptophyta</taxon>
        <taxon>Embryophyta</taxon>
        <taxon>Tracheophyta</taxon>
        <taxon>Spermatophyta</taxon>
        <taxon>Magnoliopsida</taxon>
        <taxon>Liliopsida</taxon>
        <taxon>Dioscoreales</taxon>
        <taxon>Dioscoreaceae</taxon>
        <taxon>Dioscorea</taxon>
    </lineage>
</organism>